<sequence>MFNQFCLLIVKLIEFLGVWPLEFIGVKVLELSLLPPLLNPIDFDESIVFKLEAEFNLNLLNRLLTSEIDEFLPESKVFGINLNNFKDWLLFQILNFRTPSSRT</sequence>
<evidence type="ECO:0000313" key="1">
    <source>
        <dbReference type="EMBL" id="KAH3675145.1"/>
    </source>
</evidence>
<reference evidence="1" key="2">
    <citation type="submission" date="2021-01" db="EMBL/GenBank/DDBJ databases">
        <authorList>
            <person name="Schikora-Tamarit M.A."/>
        </authorList>
    </citation>
    <scope>NUCLEOTIDE SEQUENCE</scope>
    <source>
        <strain evidence="1">CBS6341</strain>
    </source>
</reference>
<dbReference type="EMBL" id="JAEUBF010000781">
    <property type="protein sequence ID" value="KAH3675145.1"/>
    <property type="molecule type" value="Genomic_DNA"/>
</dbReference>
<protein>
    <submittedName>
        <fullName evidence="1">Uncharacterized protein</fullName>
    </submittedName>
</protein>
<evidence type="ECO:0000313" key="2">
    <source>
        <dbReference type="Proteomes" id="UP000769528"/>
    </source>
</evidence>
<reference evidence="1" key="1">
    <citation type="journal article" date="2021" name="Open Biol.">
        <title>Shared evolutionary footprints suggest mitochondrial oxidative damage underlies multiple complex I losses in fungi.</title>
        <authorList>
            <person name="Schikora-Tamarit M.A."/>
            <person name="Marcet-Houben M."/>
            <person name="Nosek J."/>
            <person name="Gabaldon T."/>
        </authorList>
    </citation>
    <scope>NUCLEOTIDE SEQUENCE</scope>
    <source>
        <strain evidence="1">CBS6341</strain>
    </source>
</reference>
<proteinExistence type="predicted"/>
<dbReference type="Proteomes" id="UP000769528">
    <property type="component" value="Unassembled WGS sequence"/>
</dbReference>
<organism evidence="1 2">
    <name type="scientific">Wickerhamomyces mucosus</name>
    <dbReference type="NCBI Taxonomy" id="1378264"/>
    <lineage>
        <taxon>Eukaryota</taxon>
        <taxon>Fungi</taxon>
        <taxon>Dikarya</taxon>
        <taxon>Ascomycota</taxon>
        <taxon>Saccharomycotina</taxon>
        <taxon>Saccharomycetes</taxon>
        <taxon>Phaffomycetales</taxon>
        <taxon>Wickerhamomycetaceae</taxon>
        <taxon>Wickerhamomyces</taxon>
    </lineage>
</organism>
<name>A0A9P8PP79_9ASCO</name>
<accession>A0A9P8PP79</accession>
<keyword evidence="2" id="KW-1185">Reference proteome</keyword>
<gene>
    <name evidence="1" type="ORF">WICMUC_002801</name>
</gene>
<dbReference type="AlphaFoldDB" id="A0A9P8PP79"/>
<comment type="caution">
    <text evidence="1">The sequence shown here is derived from an EMBL/GenBank/DDBJ whole genome shotgun (WGS) entry which is preliminary data.</text>
</comment>